<evidence type="ECO:0000313" key="3">
    <source>
        <dbReference type="WBParaSite" id="PSAMB.scaffold3size181960.g471.t1"/>
    </source>
</evidence>
<dbReference type="AlphaFoldDB" id="A0A914WH76"/>
<feature type="transmembrane region" description="Helical" evidence="1">
    <location>
        <begin position="91"/>
        <end position="111"/>
    </location>
</feature>
<keyword evidence="1" id="KW-1133">Transmembrane helix</keyword>
<reference evidence="3" key="1">
    <citation type="submission" date="2022-11" db="UniProtKB">
        <authorList>
            <consortium name="WormBaseParasite"/>
        </authorList>
    </citation>
    <scope>IDENTIFICATION</scope>
</reference>
<accession>A0A914WH76</accession>
<sequence length="142" mass="15511">MNSRTQEVWDSLANSERLFALATVLAALTKKHPYLACVIGSIFVCNFIPLVCFIVYSLFAAIVLFSIAAVVQCVALGMGLCFLLPCMGLATCFGFGLSLFLMASYSLLQWFNEHYPSDRCKAPLISSVVRKEHPSSSVSDVS</sequence>
<keyword evidence="1" id="KW-0472">Membrane</keyword>
<feature type="transmembrane region" description="Helical" evidence="1">
    <location>
        <begin position="34"/>
        <end position="56"/>
    </location>
</feature>
<name>A0A914WH76_9BILA</name>
<dbReference type="WBParaSite" id="PSAMB.scaffold3size181960.g471.t1">
    <property type="protein sequence ID" value="PSAMB.scaffold3size181960.g471.t1"/>
    <property type="gene ID" value="PSAMB.scaffold3size181960.g471"/>
</dbReference>
<dbReference type="Proteomes" id="UP000887566">
    <property type="component" value="Unplaced"/>
</dbReference>
<keyword evidence="1" id="KW-0812">Transmembrane</keyword>
<proteinExistence type="predicted"/>
<evidence type="ECO:0000256" key="1">
    <source>
        <dbReference type="SAM" id="Phobius"/>
    </source>
</evidence>
<dbReference type="Pfam" id="PF16015">
    <property type="entry name" value="Promethin"/>
    <property type="match status" value="1"/>
</dbReference>
<evidence type="ECO:0000313" key="2">
    <source>
        <dbReference type="Proteomes" id="UP000887566"/>
    </source>
</evidence>
<organism evidence="2 3">
    <name type="scientific">Plectus sambesii</name>
    <dbReference type="NCBI Taxonomy" id="2011161"/>
    <lineage>
        <taxon>Eukaryota</taxon>
        <taxon>Metazoa</taxon>
        <taxon>Ecdysozoa</taxon>
        <taxon>Nematoda</taxon>
        <taxon>Chromadorea</taxon>
        <taxon>Plectida</taxon>
        <taxon>Plectina</taxon>
        <taxon>Plectoidea</taxon>
        <taxon>Plectidae</taxon>
        <taxon>Plectus</taxon>
    </lineage>
</organism>
<protein>
    <submittedName>
        <fullName evidence="3">Uncharacterized protein</fullName>
    </submittedName>
</protein>
<feature type="transmembrane region" description="Helical" evidence="1">
    <location>
        <begin position="62"/>
        <end position="84"/>
    </location>
</feature>
<keyword evidence="2" id="KW-1185">Reference proteome</keyword>